<dbReference type="AlphaFoldDB" id="A0A5C6U2A1"/>
<dbReference type="SUPFAM" id="SSF53300">
    <property type="entry name" value="vWA-like"/>
    <property type="match status" value="1"/>
</dbReference>
<proteinExistence type="predicted"/>
<dbReference type="PROSITE" id="PS50234">
    <property type="entry name" value="VWFA"/>
    <property type="match status" value="1"/>
</dbReference>
<dbReference type="CDD" id="cd00198">
    <property type="entry name" value="vWFA"/>
    <property type="match status" value="1"/>
</dbReference>
<dbReference type="PANTHER" id="PTHR47763:SF1">
    <property type="entry name" value="DUF659 DOMAIN-CONTAINING PROTEIN"/>
    <property type="match status" value="1"/>
</dbReference>
<dbReference type="Pfam" id="PF00092">
    <property type="entry name" value="VWA"/>
    <property type="match status" value="1"/>
</dbReference>
<dbReference type="SMART" id="SM00327">
    <property type="entry name" value="VWA"/>
    <property type="match status" value="1"/>
</dbReference>
<evidence type="ECO:0000259" key="1">
    <source>
        <dbReference type="PROSITE" id="PS50234"/>
    </source>
</evidence>
<protein>
    <submittedName>
        <fullName evidence="2">VWA domain-containing protein</fullName>
    </submittedName>
</protein>
<evidence type="ECO:0000313" key="2">
    <source>
        <dbReference type="EMBL" id="TXC67123.1"/>
    </source>
</evidence>
<dbReference type="PANTHER" id="PTHR47763">
    <property type="entry name" value="ALPHA-PROTEIN KINASE VWKA"/>
    <property type="match status" value="1"/>
</dbReference>
<dbReference type="GO" id="GO:0004674">
    <property type="term" value="F:protein serine/threonine kinase activity"/>
    <property type="evidence" value="ECO:0007669"/>
    <property type="project" value="TreeGrafter"/>
</dbReference>
<evidence type="ECO:0000313" key="3">
    <source>
        <dbReference type="Proteomes" id="UP000321832"/>
    </source>
</evidence>
<comment type="caution">
    <text evidence="2">The sequence shown here is derived from an EMBL/GenBank/DDBJ whole genome shotgun (WGS) entry which is preliminary data.</text>
</comment>
<reference evidence="2 3" key="1">
    <citation type="submission" date="2019-08" db="EMBL/GenBank/DDBJ databases">
        <authorList>
            <person name="Khan S.A."/>
            <person name="Jeon C.O."/>
            <person name="Jeong S.E."/>
        </authorList>
    </citation>
    <scope>NUCLEOTIDE SEQUENCE [LARGE SCALE GENOMIC DNA]</scope>
    <source>
        <strain evidence="3">IMCC1728</strain>
    </source>
</reference>
<name>A0A5C6U2A1_9BURK</name>
<dbReference type="InterPro" id="IPR052969">
    <property type="entry name" value="Thr-specific_kinase-like"/>
</dbReference>
<dbReference type="Proteomes" id="UP000321832">
    <property type="component" value="Unassembled WGS sequence"/>
</dbReference>
<gene>
    <name evidence="2" type="ORF">FSC37_19545</name>
</gene>
<dbReference type="Gene3D" id="3.40.50.410">
    <property type="entry name" value="von Willebrand factor, type A domain"/>
    <property type="match status" value="1"/>
</dbReference>
<feature type="domain" description="VWFA" evidence="1">
    <location>
        <begin position="37"/>
        <end position="235"/>
    </location>
</feature>
<accession>A0A5C6U2A1</accession>
<keyword evidence="3" id="KW-1185">Reference proteome</keyword>
<dbReference type="InterPro" id="IPR036465">
    <property type="entry name" value="vWFA_dom_sf"/>
</dbReference>
<dbReference type="EMBL" id="VOPW01000001">
    <property type="protein sequence ID" value="TXC67123.1"/>
    <property type="molecule type" value="Genomic_DNA"/>
</dbReference>
<dbReference type="InterPro" id="IPR002035">
    <property type="entry name" value="VWF_A"/>
</dbReference>
<organism evidence="2 3">
    <name type="scientific">Piscinibacter aquaticus</name>
    <dbReference type="NCBI Taxonomy" id="392597"/>
    <lineage>
        <taxon>Bacteria</taxon>
        <taxon>Pseudomonadati</taxon>
        <taxon>Pseudomonadota</taxon>
        <taxon>Betaproteobacteria</taxon>
        <taxon>Burkholderiales</taxon>
        <taxon>Sphaerotilaceae</taxon>
        <taxon>Piscinibacter</taxon>
    </lineage>
</organism>
<sequence length="255" mass="27584">MRKGSAWARTTLVRGEQRAALQVRLGETSLVQRPRLDLVFLVDATGSMGDEIAKLKASMLAMSQQIARLPGQPDVCWGTVAYRDRGDAFLTRTHDFTDDLGAFQGVLGRVQAGGGGDTPEALNEALHETVHRLSWRKQAARMVVLVADAPPHLDYGGPQYDVDMQAALAKGIKLFAVGASGLDPVGEYVFRQMAQYTAGRFVFLTYKDADDPGSGPGMQTPHDVRGYSVQTLDRLIVKLVGDELARLPRGGSMAA</sequence>
<dbReference type="GO" id="GO:0005737">
    <property type="term" value="C:cytoplasm"/>
    <property type="evidence" value="ECO:0007669"/>
    <property type="project" value="TreeGrafter"/>
</dbReference>